<dbReference type="AlphaFoldDB" id="A0A840IBN6"/>
<reference evidence="1 2" key="1">
    <citation type="submission" date="2020-08" db="EMBL/GenBank/DDBJ databases">
        <title>Genomic Encyclopedia of Archaeal and Bacterial Type Strains, Phase II (KMG-II): from individual species to whole genera.</title>
        <authorList>
            <person name="Goeker M."/>
        </authorList>
    </citation>
    <scope>NUCLEOTIDE SEQUENCE [LARGE SCALE GENOMIC DNA]</scope>
    <source>
        <strain evidence="1 2">DSM 23288</strain>
    </source>
</reference>
<protein>
    <submittedName>
        <fullName evidence="1">Uncharacterized protein</fullName>
    </submittedName>
</protein>
<evidence type="ECO:0000313" key="2">
    <source>
        <dbReference type="Proteomes" id="UP000585272"/>
    </source>
</evidence>
<gene>
    <name evidence="1" type="ORF">BDZ31_001216</name>
</gene>
<keyword evidence="2" id="KW-1185">Reference proteome</keyword>
<accession>A0A840IBN6</accession>
<proteinExistence type="predicted"/>
<comment type="caution">
    <text evidence="1">The sequence shown here is derived from an EMBL/GenBank/DDBJ whole genome shotgun (WGS) entry which is preliminary data.</text>
</comment>
<organism evidence="1 2">
    <name type="scientific">Conexibacter arvalis</name>
    <dbReference type="NCBI Taxonomy" id="912552"/>
    <lineage>
        <taxon>Bacteria</taxon>
        <taxon>Bacillati</taxon>
        <taxon>Actinomycetota</taxon>
        <taxon>Thermoleophilia</taxon>
        <taxon>Solirubrobacterales</taxon>
        <taxon>Conexibacteraceae</taxon>
        <taxon>Conexibacter</taxon>
    </lineage>
</organism>
<dbReference type="Proteomes" id="UP000585272">
    <property type="component" value="Unassembled WGS sequence"/>
</dbReference>
<evidence type="ECO:0000313" key="1">
    <source>
        <dbReference type="EMBL" id="MBB4661643.1"/>
    </source>
</evidence>
<name>A0A840IBN6_9ACTN</name>
<sequence>MAISQLLEDLQWDDRTGVLVHAWMIVPEEALEMVGSGAWLLALLLLARAPLAADERPLRA</sequence>
<dbReference type="EMBL" id="JACHNU010000001">
    <property type="protein sequence ID" value="MBB4661643.1"/>
    <property type="molecule type" value="Genomic_DNA"/>
</dbReference>